<dbReference type="RefSeq" id="WP_006427432.1">
    <property type="nucleotide sequence ID" value="NZ_CP094679.1"/>
</dbReference>
<keyword evidence="2" id="KW-1133">Transmembrane helix</keyword>
<evidence type="ECO:0000313" key="4">
    <source>
        <dbReference type="EMBL" id="MZK18475.1"/>
    </source>
</evidence>
<evidence type="ECO:0000256" key="2">
    <source>
        <dbReference type="SAM" id="Phobius"/>
    </source>
</evidence>
<protein>
    <submittedName>
        <fullName evidence="4">YARHG domain-containing protein</fullName>
    </submittedName>
</protein>
<accession>A0A845KMJ2</accession>
<dbReference type="Pfam" id="PF13308">
    <property type="entry name" value="YARHG"/>
    <property type="match status" value="1"/>
</dbReference>
<dbReference type="Gene3D" id="1.20.58.1690">
    <property type="match status" value="1"/>
</dbReference>
<dbReference type="GeneID" id="93135937"/>
<proteinExistence type="predicted"/>
<dbReference type="EMBL" id="WWSB01000012">
    <property type="protein sequence ID" value="MZK18475.1"/>
    <property type="molecule type" value="Genomic_DNA"/>
</dbReference>
<evidence type="ECO:0000259" key="3">
    <source>
        <dbReference type="SMART" id="SM01324"/>
    </source>
</evidence>
<feature type="transmembrane region" description="Helical" evidence="2">
    <location>
        <begin position="119"/>
        <end position="138"/>
    </location>
</feature>
<comment type="caution">
    <text evidence="4">The sequence shown here is derived from an EMBL/GenBank/DDBJ whole genome shotgun (WGS) entry which is preliminary data.</text>
</comment>
<evidence type="ECO:0000313" key="5">
    <source>
        <dbReference type="Proteomes" id="UP000446719"/>
    </source>
</evidence>
<feature type="domain" description="YARHG" evidence="3">
    <location>
        <begin position="505"/>
        <end position="601"/>
    </location>
</feature>
<evidence type="ECO:0000256" key="1">
    <source>
        <dbReference type="SAM" id="MobiDB-lite"/>
    </source>
</evidence>
<gene>
    <name evidence="4" type="ORF">GT565_10165</name>
</gene>
<sequence>MRCRVCGSNNEDGSKFCWNCGNKLTEQSETRSSSVNQPGIQQNSGDVQHNQVGTPPKQVRMPQRQVPPGGFDWENGKKMAEERLQKGKNIADGCVGQLKRVAENQTITDKLKKISKKTWGIIGACVALVLVLLIVIALHKPTVNLNDYLKVTYGGYDGGGVAYTEIDWNSMKEDFENKISYKRGMAQTGGMTPIDIIMEYTNANIEGKNEKLSNGDKVSYTWKVDKDAIAKLIKCKIKYSDGSKKVSGLKEMELFDPFKNLKVTFSGVEPNGEADIEYNGDMLSEYDFTCDKTSGLKNGDKIKISLTEDAGYYVDQYNKAPSVLEKEYKVKNLGKYLSKIKEVDTDGMNSARAKAQKSISDMVDYWSEDVTLDKVSYAGDYLQVAKDSDDYTKNYYGVIYQINAHIQPDGGQRKDVVSYYSMKFENVIVGGDGKCEIDLDEYDVPYDDFSVEVTSGDLSSGSYSFDGYQTLEELKKNYVDEVADEFDCEWDVSGKLEAVDLGVTSDYLCSYSSDRLLTDSDVEGYLNANYSEYNFPEGINIIQMIINEIYAKHGYEFTDSKLSAYFSNKTWYKSNTNKVNDMNAVSDSMSEIEKKNVDFLNSYR</sequence>
<feature type="compositionally biased region" description="Polar residues" evidence="1">
    <location>
        <begin position="28"/>
        <end position="53"/>
    </location>
</feature>
<keyword evidence="2" id="KW-0812">Transmembrane</keyword>
<reference evidence="4 5" key="1">
    <citation type="journal article" date="2019" name="Nat. Med.">
        <title>A library of human gut bacterial isolates paired with longitudinal multiomics data enables mechanistic microbiome research.</title>
        <authorList>
            <person name="Poyet M."/>
            <person name="Groussin M."/>
            <person name="Gibbons S.M."/>
            <person name="Avila-Pacheco J."/>
            <person name="Jiang X."/>
            <person name="Kearney S.M."/>
            <person name="Perrotta A.R."/>
            <person name="Berdy B."/>
            <person name="Zhao S."/>
            <person name="Lieberman T.D."/>
            <person name="Swanson P.K."/>
            <person name="Smith M."/>
            <person name="Roesemann S."/>
            <person name="Alexander J.E."/>
            <person name="Rich S.A."/>
            <person name="Livny J."/>
            <person name="Vlamakis H."/>
            <person name="Clish C."/>
            <person name="Bullock K."/>
            <person name="Deik A."/>
            <person name="Scott J."/>
            <person name="Pierce K.A."/>
            <person name="Xavier R.J."/>
            <person name="Alm E.J."/>
        </authorList>
    </citation>
    <scope>NUCLEOTIDE SEQUENCE [LARGE SCALE GENOMIC DNA]</scope>
    <source>
        <strain evidence="4 5">BIOML-A7</strain>
    </source>
</reference>
<dbReference type="InterPro" id="IPR025582">
    <property type="entry name" value="YARHG_dom"/>
</dbReference>
<dbReference type="InterPro" id="IPR038434">
    <property type="entry name" value="YARHG_sf"/>
</dbReference>
<keyword evidence="2" id="KW-0472">Membrane</keyword>
<organism evidence="4 5">
    <name type="scientific">Dorea longicatena</name>
    <dbReference type="NCBI Taxonomy" id="88431"/>
    <lineage>
        <taxon>Bacteria</taxon>
        <taxon>Bacillati</taxon>
        <taxon>Bacillota</taxon>
        <taxon>Clostridia</taxon>
        <taxon>Lachnospirales</taxon>
        <taxon>Lachnospiraceae</taxon>
        <taxon>Dorea</taxon>
    </lineage>
</organism>
<dbReference type="Proteomes" id="UP000446719">
    <property type="component" value="Unassembled WGS sequence"/>
</dbReference>
<name>A0A845KMJ2_9FIRM</name>
<dbReference type="SMART" id="SM01324">
    <property type="entry name" value="YARHG"/>
    <property type="match status" value="1"/>
</dbReference>
<feature type="region of interest" description="Disordered" evidence="1">
    <location>
        <begin position="28"/>
        <end position="70"/>
    </location>
</feature>
<dbReference type="AlphaFoldDB" id="A0A845KMJ2"/>